<dbReference type="InterPro" id="IPR002772">
    <property type="entry name" value="Glyco_hydro_3_C"/>
</dbReference>
<comment type="caution">
    <text evidence="4">The sequence shown here is derived from an EMBL/GenBank/DDBJ whole genome shotgun (WGS) entry which is preliminary data.</text>
</comment>
<feature type="domain" description="Fibronectin type III-like" evidence="3">
    <location>
        <begin position="623"/>
        <end position="693"/>
    </location>
</feature>
<dbReference type="RefSeq" id="WP_007694616.1">
    <property type="nucleotide sequence ID" value="NZ_AOMB01000036.1"/>
</dbReference>
<dbReference type="PANTHER" id="PTHR42715">
    <property type="entry name" value="BETA-GLUCOSIDASE"/>
    <property type="match status" value="1"/>
</dbReference>
<keyword evidence="5" id="KW-1185">Reference proteome</keyword>
<dbReference type="SUPFAM" id="SSF51445">
    <property type="entry name" value="(Trans)glycosidases"/>
    <property type="match status" value="1"/>
</dbReference>
<dbReference type="AlphaFoldDB" id="M0LYJ4"/>
<organism evidence="4 5">
    <name type="scientific">Halococcus hamelinensis 100A6</name>
    <dbReference type="NCBI Taxonomy" id="1132509"/>
    <lineage>
        <taxon>Archaea</taxon>
        <taxon>Methanobacteriati</taxon>
        <taxon>Methanobacteriota</taxon>
        <taxon>Stenosarchaea group</taxon>
        <taxon>Halobacteria</taxon>
        <taxon>Halobacteriales</taxon>
        <taxon>Halococcaceae</taxon>
        <taxon>Halococcus</taxon>
    </lineage>
</organism>
<protein>
    <submittedName>
        <fullName evidence="4">Beta-glucosidase</fullName>
    </submittedName>
</protein>
<proteinExistence type="inferred from homology"/>
<dbReference type="InterPro" id="IPR026891">
    <property type="entry name" value="Fn3-like"/>
</dbReference>
<dbReference type="Gene3D" id="3.20.20.300">
    <property type="entry name" value="Glycoside hydrolase, family 3, N-terminal domain"/>
    <property type="match status" value="1"/>
</dbReference>
<dbReference type="InterPro" id="IPR017853">
    <property type="entry name" value="GH"/>
</dbReference>
<dbReference type="PANTHER" id="PTHR42715:SF10">
    <property type="entry name" value="BETA-GLUCOSIDASE"/>
    <property type="match status" value="1"/>
</dbReference>
<dbReference type="eggNOG" id="arCOG04634">
    <property type="taxonomic scope" value="Archaea"/>
</dbReference>
<dbReference type="Gene3D" id="3.40.50.1700">
    <property type="entry name" value="Glycoside hydrolase family 3 C-terminal domain"/>
    <property type="match status" value="1"/>
</dbReference>
<dbReference type="InterPro" id="IPR050288">
    <property type="entry name" value="Cellulose_deg_GH3"/>
</dbReference>
<reference evidence="4 5" key="1">
    <citation type="journal article" date="2014" name="PLoS Genet.">
        <title>Phylogenetically driven sequencing of extremely halophilic archaea reveals strategies for static and dynamic osmo-response.</title>
        <authorList>
            <person name="Becker E.A."/>
            <person name="Seitzer P.M."/>
            <person name="Tritt A."/>
            <person name="Larsen D."/>
            <person name="Krusor M."/>
            <person name="Yao A.I."/>
            <person name="Wu D."/>
            <person name="Madern D."/>
            <person name="Eisen J.A."/>
            <person name="Darling A.E."/>
            <person name="Facciotti M.T."/>
        </authorList>
    </citation>
    <scope>NUCLEOTIDE SEQUENCE [LARGE SCALE GENOMIC DNA]</scope>
    <source>
        <strain evidence="4 5">100A6</strain>
    </source>
</reference>
<dbReference type="InterPro" id="IPR013783">
    <property type="entry name" value="Ig-like_fold"/>
</dbReference>
<name>M0LYJ4_9EURY</name>
<sequence length="705" mass="76012">MVNDRTEVREQLQELTLEEKIRLVHGAADPEGLATGYLPGVERLGIPEFRLTDGPMGVRAHGKPATAFPSSIALAATFDPELARRQGAAMGQETKSRGQDALLGPGVNLIRVPHCGRNFEYYAEDPVLTAAFAAAMVDGIQSEDIVATPKHYVANNQETKRASVNVDVSETALRECYLPGFKAAVDAGAGSVMSGYNGVNGEPMSEKRRLLMDVLKEEWGFEGYVVSDWFGTKSTVGSTNAGLDLEMPGIDRDEMWEAFGIESDGGSDAVFGENTDVSDGMPDPSNTGLFAEPLFDAVKEGDVPESRIDDMVSRILRQMKRVGLFEDDRSEDIREDTEHGGLSETIATRGTVLLQNDGILPLADDTSIAVVGPSVHEAKSGGGGSSEIEPLDEVPTADGIRERATGDVSVARGVPEVEQVSFFGGGDENENGGSSEPRLEDAIDVASTADVAVVVVQDAAAEALDRDSLRLPGKQDELIEAVAGVNDRTVVVVQSSGPVELPWQDDVSAVVENWYPGQSDGDALAAVLFGDVDPSGRLPVTFANESDYPTADPSTFPGTDGTVQYAEDLFIGYRHFDANDIEPIYPFGHGLSYATFSYHSIEVVEERQIRITLENTSNRDGNEVVQIYARSEKSDGVNRPVQELAGFSSVAIPANETMTVDIDLDLLPFERYDETNGWMPLEGQFELVVGRSARDIRLVTELYSE</sequence>
<dbReference type="SMART" id="SM01217">
    <property type="entry name" value="Fn3_like"/>
    <property type="match status" value="1"/>
</dbReference>
<evidence type="ECO:0000313" key="4">
    <source>
        <dbReference type="EMBL" id="EMA37180.1"/>
    </source>
</evidence>
<evidence type="ECO:0000256" key="1">
    <source>
        <dbReference type="ARBA" id="ARBA00005336"/>
    </source>
</evidence>
<dbReference type="GO" id="GO:0005975">
    <property type="term" value="P:carbohydrate metabolic process"/>
    <property type="evidence" value="ECO:0007669"/>
    <property type="project" value="InterPro"/>
</dbReference>
<gene>
    <name evidence="4" type="ORF">C447_13212</name>
</gene>
<dbReference type="Pfam" id="PF01915">
    <property type="entry name" value="Glyco_hydro_3_C"/>
    <property type="match status" value="1"/>
</dbReference>
<evidence type="ECO:0000259" key="3">
    <source>
        <dbReference type="SMART" id="SM01217"/>
    </source>
</evidence>
<dbReference type="InterPro" id="IPR001764">
    <property type="entry name" value="Glyco_hydro_3_N"/>
</dbReference>
<dbReference type="InterPro" id="IPR036962">
    <property type="entry name" value="Glyco_hydro_3_N_sf"/>
</dbReference>
<evidence type="ECO:0000256" key="2">
    <source>
        <dbReference type="ARBA" id="ARBA00022801"/>
    </source>
</evidence>
<dbReference type="Pfam" id="PF14310">
    <property type="entry name" value="Fn3-like"/>
    <property type="match status" value="1"/>
</dbReference>
<dbReference type="EMBL" id="AOMB01000036">
    <property type="protein sequence ID" value="EMA37180.1"/>
    <property type="molecule type" value="Genomic_DNA"/>
</dbReference>
<dbReference type="GO" id="GO:0004553">
    <property type="term" value="F:hydrolase activity, hydrolyzing O-glycosyl compounds"/>
    <property type="evidence" value="ECO:0007669"/>
    <property type="project" value="InterPro"/>
</dbReference>
<dbReference type="SUPFAM" id="SSF52279">
    <property type="entry name" value="Beta-D-glucan exohydrolase, C-terminal domain"/>
    <property type="match status" value="1"/>
</dbReference>
<dbReference type="OrthoDB" id="30657at2157"/>
<dbReference type="Pfam" id="PF00933">
    <property type="entry name" value="Glyco_hydro_3"/>
    <property type="match status" value="1"/>
</dbReference>
<dbReference type="PRINTS" id="PR00133">
    <property type="entry name" value="GLHYDRLASE3"/>
</dbReference>
<accession>M0LYJ4</accession>
<comment type="similarity">
    <text evidence="1">Belongs to the glycosyl hydrolase 3 family.</text>
</comment>
<dbReference type="InterPro" id="IPR036881">
    <property type="entry name" value="Glyco_hydro_3_C_sf"/>
</dbReference>
<keyword evidence="2" id="KW-0378">Hydrolase</keyword>
<dbReference type="Gene3D" id="2.60.40.10">
    <property type="entry name" value="Immunoglobulins"/>
    <property type="match status" value="1"/>
</dbReference>
<dbReference type="PATRIC" id="fig|1132509.6.peg.3062"/>
<dbReference type="Proteomes" id="UP000011566">
    <property type="component" value="Unassembled WGS sequence"/>
</dbReference>
<evidence type="ECO:0000313" key="5">
    <source>
        <dbReference type="Proteomes" id="UP000011566"/>
    </source>
</evidence>